<dbReference type="GO" id="GO:0009247">
    <property type="term" value="P:glycolipid biosynthetic process"/>
    <property type="evidence" value="ECO:0007669"/>
    <property type="project" value="UniProtKB-ARBA"/>
</dbReference>
<evidence type="ECO:0000256" key="3">
    <source>
        <dbReference type="ARBA" id="ARBA00022519"/>
    </source>
</evidence>
<dbReference type="NCBIfam" id="NF006270">
    <property type="entry name" value="PRK08419.1"/>
    <property type="match status" value="1"/>
</dbReference>
<gene>
    <name evidence="7" type="ORF">HELGO_WM8547</name>
</gene>
<accession>A0A6S6TKI8</accession>
<dbReference type="GO" id="GO:0016746">
    <property type="term" value="F:acyltransferase activity"/>
    <property type="evidence" value="ECO:0007669"/>
    <property type="project" value="UniProtKB-KW"/>
</dbReference>
<dbReference type="PANTHER" id="PTHR30606:SF9">
    <property type="entry name" value="LIPID A BIOSYNTHESIS LAUROYLTRANSFERASE"/>
    <property type="match status" value="1"/>
</dbReference>
<evidence type="ECO:0000313" key="7">
    <source>
        <dbReference type="EMBL" id="CAA6818717.1"/>
    </source>
</evidence>
<dbReference type="InterPro" id="IPR004960">
    <property type="entry name" value="LipA_acyltrans"/>
</dbReference>
<keyword evidence="5" id="KW-0472">Membrane</keyword>
<dbReference type="EC" id="2.3.1.-" evidence="7"/>
<keyword evidence="3" id="KW-0997">Cell inner membrane</keyword>
<proteinExistence type="predicted"/>
<comment type="subcellular location">
    <subcellularLocation>
        <location evidence="1">Cell inner membrane</location>
    </subcellularLocation>
</comment>
<dbReference type="EMBL" id="CACVAX010000052">
    <property type="protein sequence ID" value="CAA6818717.1"/>
    <property type="molecule type" value="Genomic_DNA"/>
</dbReference>
<dbReference type="AlphaFoldDB" id="A0A6S6TKI8"/>
<evidence type="ECO:0000256" key="6">
    <source>
        <dbReference type="ARBA" id="ARBA00023315"/>
    </source>
</evidence>
<protein>
    <submittedName>
        <fullName evidence="7">Lipid A biosynthesis lauroyl acyltransferase (EC)</fullName>
        <ecNumber evidence="7">2.3.1.-</ecNumber>
    </submittedName>
</protein>
<sequence>MLDYFYLGLYKTFGFILTVLPRKITIKLMRSLAWFAYMVSKKHRLIIHTNLDLAFEKQLSEKEKKRIGIEAFVNLIDTTFGIIYRDKMNKKEVIKNVSFKNEEIIKAYQKENQQFILVTGHYGNWELLSQSIAIYFDLTLVGVGRELDSKVMDDLLIRNRERFNVEMVYKKGAMKGCIRAIGQKKIVGILTDQHLTQSQSIDVNFFNHKVTHTPLASILSRKFGIDLVPAYISTDDYQNYTVTIHPPIKSLKTDNQEDDLKTMTESQAKILEEVIRTQPAQWFWQHKRWKEFYKELYNK</sequence>
<name>A0A6S6TKI8_9BACT</name>
<evidence type="ECO:0000256" key="4">
    <source>
        <dbReference type="ARBA" id="ARBA00022679"/>
    </source>
</evidence>
<dbReference type="Pfam" id="PF03279">
    <property type="entry name" value="Lip_A_acyltrans"/>
    <property type="match status" value="1"/>
</dbReference>
<evidence type="ECO:0000256" key="5">
    <source>
        <dbReference type="ARBA" id="ARBA00023136"/>
    </source>
</evidence>
<reference evidence="7" key="1">
    <citation type="submission" date="2020-01" db="EMBL/GenBank/DDBJ databases">
        <authorList>
            <person name="Meier V. D."/>
            <person name="Meier V D."/>
        </authorList>
    </citation>
    <scope>NUCLEOTIDE SEQUENCE</scope>
    <source>
        <strain evidence="7">HLG_WM_MAG_04</strain>
    </source>
</reference>
<keyword evidence="2" id="KW-1003">Cell membrane</keyword>
<dbReference type="CDD" id="cd07984">
    <property type="entry name" value="LPLAT_LABLAT-like"/>
    <property type="match status" value="1"/>
</dbReference>
<evidence type="ECO:0000256" key="2">
    <source>
        <dbReference type="ARBA" id="ARBA00022475"/>
    </source>
</evidence>
<keyword evidence="6 7" id="KW-0012">Acyltransferase</keyword>
<evidence type="ECO:0000256" key="1">
    <source>
        <dbReference type="ARBA" id="ARBA00004533"/>
    </source>
</evidence>
<dbReference type="PANTHER" id="PTHR30606">
    <property type="entry name" value="LIPID A BIOSYNTHESIS LAUROYL ACYLTRANSFERASE"/>
    <property type="match status" value="1"/>
</dbReference>
<keyword evidence="4 7" id="KW-0808">Transferase</keyword>
<dbReference type="GO" id="GO:0005886">
    <property type="term" value="C:plasma membrane"/>
    <property type="evidence" value="ECO:0007669"/>
    <property type="project" value="UniProtKB-SubCell"/>
</dbReference>
<organism evidence="7">
    <name type="scientific">uncultured Sulfurovum sp</name>
    <dbReference type="NCBI Taxonomy" id="269237"/>
    <lineage>
        <taxon>Bacteria</taxon>
        <taxon>Pseudomonadati</taxon>
        <taxon>Campylobacterota</taxon>
        <taxon>Epsilonproteobacteria</taxon>
        <taxon>Campylobacterales</taxon>
        <taxon>Sulfurovaceae</taxon>
        <taxon>Sulfurovum</taxon>
        <taxon>environmental samples</taxon>
    </lineage>
</organism>